<dbReference type="PRINTS" id="PR00411">
    <property type="entry name" value="PNDRDTASEI"/>
</dbReference>
<evidence type="ECO:0000256" key="1">
    <source>
        <dbReference type="ARBA" id="ARBA00001917"/>
    </source>
</evidence>
<evidence type="ECO:0000256" key="3">
    <source>
        <dbReference type="ARBA" id="ARBA00011048"/>
    </source>
</evidence>
<evidence type="ECO:0000313" key="12">
    <source>
        <dbReference type="EMBL" id="GAD48565.1"/>
    </source>
</evidence>
<dbReference type="PRINTS" id="PR00368">
    <property type="entry name" value="FADPNR"/>
</dbReference>
<dbReference type="PANTHER" id="PTHR42917:SF2">
    <property type="entry name" value="2,4-DIENOYL-COA REDUCTASE [(2E)-ENOYL-COA-PRODUCING]"/>
    <property type="match status" value="1"/>
</dbReference>
<comment type="caution">
    <text evidence="12">The sequence shown here is derived from an EMBL/GenBank/DDBJ whole genome shotgun (WGS) entry which is preliminary data.</text>
</comment>
<protein>
    <submittedName>
        <fullName evidence="12">Putative NADH-dependent oxidoreductase</fullName>
    </submittedName>
</protein>
<dbReference type="InterPro" id="IPR013785">
    <property type="entry name" value="Aldolase_TIM"/>
</dbReference>
<reference evidence="12 13" key="1">
    <citation type="submission" date="2013-09" db="EMBL/GenBank/DDBJ databases">
        <title>Whole genome shotgun sequence of Novosphingobium tardaugens NBRC 16725.</title>
        <authorList>
            <person name="Isaki S."/>
            <person name="Hosoyama A."/>
            <person name="Tsuchikane K."/>
            <person name="Katsumata H."/>
            <person name="Ando Y."/>
            <person name="Yamazaki S."/>
            <person name="Fujita N."/>
        </authorList>
    </citation>
    <scope>NUCLEOTIDE SEQUENCE [LARGE SCALE GENOMIC DNA]</scope>
    <source>
        <strain evidence="12 13">NBRC 16725</strain>
    </source>
</reference>
<dbReference type="GO" id="GO:0046872">
    <property type="term" value="F:metal ion binding"/>
    <property type="evidence" value="ECO:0007669"/>
    <property type="project" value="UniProtKB-KW"/>
</dbReference>
<keyword evidence="5" id="KW-0288">FMN</keyword>
<dbReference type="SUPFAM" id="SSF51905">
    <property type="entry name" value="FAD/NAD(P)-binding domain"/>
    <property type="match status" value="1"/>
</dbReference>
<dbReference type="Gene3D" id="3.40.50.720">
    <property type="entry name" value="NAD(P)-binding Rossmann-like Domain"/>
    <property type="match status" value="2"/>
</dbReference>
<dbReference type="SUPFAM" id="SSF51395">
    <property type="entry name" value="FMN-linked oxidoreductases"/>
    <property type="match status" value="1"/>
</dbReference>
<keyword evidence="9" id="KW-0411">Iron-sulfur</keyword>
<dbReference type="OrthoDB" id="9804454at2"/>
<dbReference type="AlphaFoldDB" id="U2YJF4"/>
<evidence type="ECO:0000256" key="8">
    <source>
        <dbReference type="ARBA" id="ARBA00023004"/>
    </source>
</evidence>
<evidence type="ECO:0000256" key="7">
    <source>
        <dbReference type="ARBA" id="ARBA00023002"/>
    </source>
</evidence>
<dbReference type="RefSeq" id="WP_021689472.1">
    <property type="nucleotide sequence ID" value="NZ_BASZ01000003.1"/>
</dbReference>
<dbReference type="PANTHER" id="PTHR42917">
    <property type="entry name" value="2,4-DIENOYL-COA REDUCTASE"/>
    <property type="match status" value="1"/>
</dbReference>
<comment type="cofactor">
    <cofactor evidence="1">
        <name>FMN</name>
        <dbReference type="ChEBI" id="CHEBI:58210"/>
    </cofactor>
</comment>
<dbReference type="EMBL" id="BASZ01000003">
    <property type="protein sequence ID" value="GAD48565.1"/>
    <property type="molecule type" value="Genomic_DNA"/>
</dbReference>
<dbReference type="GO" id="GO:0016491">
    <property type="term" value="F:oxidoreductase activity"/>
    <property type="evidence" value="ECO:0007669"/>
    <property type="project" value="UniProtKB-KW"/>
</dbReference>
<dbReference type="Proteomes" id="UP000016568">
    <property type="component" value="Unassembled WGS sequence"/>
</dbReference>
<accession>U2YJF4</accession>
<dbReference type="Pfam" id="PF07992">
    <property type="entry name" value="Pyr_redox_2"/>
    <property type="match status" value="1"/>
</dbReference>
<dbReference type="InterPro" id="IPR036188">
    <property type="entry name" value="FAD/NAD-bd_sf"/>
</dbReference>
<proteinExistence type="inferred from homology"/>
<keyword evidence="8" id="KW-0408">Iron</keyword>
<dbReference type="CDD" id="cd02803">
    <property type="entry name" value="OYE_like_FMN_family"/>
    <property type="match status" value="1"/>
</dbReference>
<keyword evidence="7" id="KW-0560">Oxidoreductase</keyword>
<gene>
    <name evidence="12" type="ORF">NT2_03_00530</name>
</gene>
<keyword evidence="6" id="KW-0479">Metal-binding</keyword>
<sequence length="715" mass="77363">MGVFKKKSFPHLLSPGRINQLELRNRIFFSPMGSNLAEEDGSVGERLRTYYAERAKGGAALVTMGSVSVGFPVGASNWRQEAISDDRFIPGLKALADEVHAHGAKLAVQLHHAGITAMTDMLDGRPLACPSVPKASKDSGDFVDVMLEEEQAKFFEPYATMGEIKYDTLDTEESIDRIVNLFAAAADRAKRAGIDAVELHAGHGYIFSTFLSPAYNQRTDNYGGSIENRARLLTRTIRAVRETVGPDYPVWMRFDSQEFLMDYGITLQDAIRTAQLAEEAGVDAIHVSAHGDSNYGRTYSTGHATDIPNCFVSNAAAIKAAVSVPVICPGRIEPEDADRFIAQGKLDFVTMGRKLLADPHLPNKLAAGTPEEVRPCVYCYTCISAIFNSSHVMCAVNPMTGFETERRPAAPERHKKVLVVGGGPGGMEAARLLADKGHKVTLCETTMRLGGTAQFASVAYAPNQGIVDWLKRQVTDGRVEVRLGTKVTPELARELQVDEIVVATGAKRTMPPIPGADRDFVFSGDDMRSLVLGRELDRISDKTTRPTRVAMRLGNLTGLTGKLALLRQGSKVWMPLGKRVVIIGGELVGLELAEFLAKRGRKVTVLEESSRVGRGIPLVRRFRAIDECHELGVAMLTNASDFSIGDHTVRYTNDGGQERMIGADTVIVAKGATGDETLADALAAAGFTVHRVGDCTGVGYIEGAMRDATLATQAI</sequence>
<evidence type="ECO:0000256" key="2">
    <source>
        <dbReference type="ARBA" id="ARBA00001966"/>
    </source>
</evidence>
<evidence type="ECO:0000259" key="10">
    <source>
        <dbReference type="Pfam" id="PF00724"/>
    </source>
</evidence>
<evidence type="ECO:0000259" key="11">
    <source>
        <dbReference type="Pfam" id="PF07992"/>
    </source>
</evidence>
<dbReference type="InterPro" id="IPR001155">
    <property type="entry name" value="OxRdtase_FMN_N"/>
</dbReference>
<dbReference type="KEGG" id="ntd:EGO55_02790"/>
<evidence type="ECO:0000256" key="5">
    <source>
        <dbReference type="ARBA" id="ARBA00022643"/>
    </source>
</evidence>
<evidence type="ECO:0000256" key="4">
    <source>
        <dbReference type="ARBA" id="ARBA00022630"/>
    </source>
</evidence>
<name>U2YJF4_9SPHN</name>
<dbReference type="GO" id="GO:0010181">
    <property type="term" value="F:FMN binding"/>
    <property type="evidence" value="ECO:0007669"/>
    <property type="project" value="InterPro"/>
</dbReference>
<comment type="cofactor">
    <cofactor evidence="2">
        <name>[4Fe-4S] cluster</name>
        <dbReference type="ChEBI" id="CHEBI:49883"/>
    </cofactor>
</comment>
<dbReference type="eggNOG" id="COG0446">
    <property type="taxonomic scope" value="Bacteria"/>
</dbReference>
<comment type="similarity">
    <text evidence="3">In the N-terminal section; belongs to the NADH:flavin oxidoreductase/NADH oxidase family.</text>
</comment>
<evidence type="ECO:0000313" key="13">
    <source>
        <dbReference type="Proteomes" id="UP000016568"/>
    </source>
</evidence>
<feature type="domain" description="FAD/NAD(P)-binding" evidence="11">
    <location>
        <begin position="415"/>
        <end position="689"/>
    </location>
</feature>
<organism evidence="12 13">
    <name type="scientific">Caenibius tardaugens NBRC 16725</name>
    <dbReference type="NCBI Taxonomy" id="1219035"/>
    <lineage>
        <taxon>Bacteria</taxon>
        <taxon>Pseudomonadati</taxon>
        <taxon>Pseudomonadota</taxon>
        <taxon>Alphaproteobacteria</taxon>
        <taxon>Sphingomonadales</taxon>
        <taxon>Erythrobacteraceae</taxon>
        <taxon>Caenibius</taxon>
    </lineage>
</organism>
<dbReference type="eggNOG" id="COG1902">
    <property type="taxonomic scope" value="Bacteria"/>
</dbReference>
<evidence type="ECO:0000256" key="9">
    <source>
        <dbReference type="ARBA" id="ARBA00023014"/>
    </source>
</evidence>
<dbReference type="Gene3D" id="3.20.20.70">
    <property type="entry name" value="Aldolase class I"/>
    <property type="match status" value="1"/>
</dbReference>
<feature type="domain" description="NADH:flavin oxidoreductase/NADH oxidase N-terminal" evidence="10">
    <location>
        <begin position="12"/>
        <end position="371"/>
    </location>
</feature>
<keyword evidence="4" id="KW-0285">Flavoprotein</keyword>
<dbReference type="InterPro" id="IPR051793">
    <property type="entry name" value="NADH:flavin_oxidoreductase"/>
</dbReference>
<dbReference type="GO" id="GO:0051536">
    <property type="term" value="F:iron-sulfur cluster binding"/>
    <property type="evidence" value="ECO:0007669"/>
    <property type="project" value="UniProtKB-KW"/>
</dbReference>
<evidence type="ECO:0000256" key="6">
    <source>
        <dbReference type="ARBA" id="ARBA00022723"/>
    </source>
</evidence>
<dbReference type="Pfam" id="PF00724">
    <property type="entry name" value="Oxidored_FMN"/>
    <property type="match status" value="1"/>
</dbReference>
<keyword evidence="13" id="KW-1185">Reference proteome</keyword>
<dbReference type="InterPro" id="IPR023753">
    <property type="entry name" value="FAD/NAD-binding_dom"/>
</dbReference>